<dbReference type="NCBIfam" id="TIGR01856">
    <property type="entry name" value="hisJ_fam"/>
    <property type="match status" value="1"/>
</dbReference>
<evidence type="ECO:0000256" key="4">
    <source>
        <dbReference type="ARBA" id="ARBA00022605"/>
    </source>
</evidence>
<evidence type="ECO:0000313" key="10">
    <source>
        <dbReference type="EMBL" id="KAH0559543.1"/>
    </source>
</evidence>
<dbReference type="InterPro" id="IPR010140">
    <property type="entry name" value="Histidinol_P_phosphatase_HisJ"/>
</dbReference>
<dbReference type="PANTHER" id="PTHR21039:SF0">
    <property type="entry name" value="HISTIDINOL-PHOSPHATASE"/>
    <property type="match status" value="1"/>
</dbReference>
<dbReference type="GO" id="GO:0000105">
    <property type="term" value="P:L-histidine biosynthetic process"/>
    <property type="evidence" value="ECO:0007669"/>
    <property type="project" value="UniProtKB-UniRule"/>
</dbReference>
<dbReference type="GO" id="GO:0005737">
    <property type="term" value="C:cytoplasm"/>
    <property type="evidence" value="ECO:0007669"/>
    <property type="project" value="TreeGrafter"/>
</dbReference>
<evidence type="ECO:0000256" key="5">
    <source>
        <dbReference type="ARBA" id="ARBA00022801"/>
    </source>
</evidence>
<dbReference type="GO" id="GO:0004401">
    <property type="term" value="F:histidinol-phosphatase activity"/>
    <property type="evidence" value="ECO:0007669"/>
    <property type="project" value="UniProtKB-UniRule"/>
</dbReference>
<proteinExistence type="inferred from homology"/>
<evidence type="ECO:0000313" key="11">
    <source>
        <dbReference type="Proteomes" id="UP000750711"/>
    </source>
</evidence>
<dbReference type="PANTHER" id="PTHR21039">
    <property type="entry name" value="HISTIDINOL PHOSPHATASE-RELATED"/>
    <property type="match status" value="1"/>
</dbReference>
<accession>A0A9P8RPY2</accession>
<gene>
    <name evidence="10" type="ORF">GP486_003946</name>
</gene>
<dbReference type="Pfam" id="PF02811">
    <property type="entry name" value="PHP"/>
    <property type="match status" value="1"/>
</dbReference>
<evidence type="ECO:0000256" key="6">
    <source>
        <dbReference type="ARBA" id="ARBA00023102"/>
    </source>
</evidence>
<dbReference type="Gene3D" id="3.20.20.140">
    <property type="entry name" value="Metal-dependent hydrolases"/>
    <property type="match status" value="1"/>
</dbReference>
<comment type="similarity">
    <text evidence="2 8">Belongs to the PHP hydrolase family. HisK subfamily.</text>
</comment>
<keyword evidence="5 8" id="KW-0378">Hydrolase</keyword>
<dbReference type="SUPFAM" id="SSF89550">
    <property type="entry name" value="PHP domain-like"/>
    <property type="match status" value="1"/>
</dbReference>
<evidence type="ECO:0000256" key="3">
    <source>
        <dbReference type="ARBA" id="ARBA00013085"/>
    </source>
</evidence>
<evidence type="ECO:0000256" key="8">
    <source>
        <dbReference type="RuleBase" id="RU366003"/>
    </source>
</evidence>
<dbReference type="FunFam" id="3.20.20.140:FF:000059">
    <property type="entry name" value="Histidinol-phosphatase"/>
    <property type="match status" value="1"/>
</dbReference>
<evidence type="ECO:0000259" key="9">
    <source>
        <dbReference type="Pfam" id="PF02811"/>
    </source>
</evidence>
<keyword evidence="11" id="KW-1185">Reference proteome</keyword>
<dbReference type="Proteomes" id="UP000750711">
    <property type="component" value="Unassembled WGS sequence"/>
</dbReference>
<comment type="catalytic activity">
    <reaction evidence="7 8">
        <text>L-histidinol phosphate + H2O = L-histidinol + phosphate</text>
        <dbReference type="Rhea" id="RHEA:14465"/>
        <dbReference type="ChEBI" id="CHEBI:15377"/>
        <dbReference type="ChEBI" id="CHEBI:43474"/>
        <dbReference type="ChEBI" id="CHEBI:57699"/>
        <dbReference type="ChEBI" id="CHEBI:57980"/>
        <dbReference type="EC" id="3.1.3.15"/>
    </reaction>
</comment>
<evidence type="ECO:0000256" key="7">
    <source>
        <dbReference type="ARBA" id="ARBA00049158"/>
    </source>
</evidence>
<reference evidence="10" key="1">
    <citation type="submission" date="2021-03" db="EMBL/GenBank/DDBJ databases">
        <title>Comparative genomics and phylogenomic investigation of the class Geoglossomycetes provide insights into ecological specialization and systematics.</title>
        <authorList>
            <person name="Melie T."/>
            <person name="Pirro S."/>
            <person name="Miller A.N."/>
            <person name="Quandt A."/>
        </authorList>
    </citation>
    <scope>NUCLEOTIDE SEQUENCE</scope>
    <source>
        <strain evidence="10">CAQ_001_2017</strain>
    </source>
</reference>
<name>A0A9P8RPY2_9PEZI</name>
<evidence type="ECO:0000256" key="1">
    <source>
        <dbReference type="ARBA" id="ARBA00004970"/>
    </source>
</evidence>
<dbReference type="InterPro" id="IPR004013">
    <property type="entry name" value="PHP_dom"/>
</dbReference>
<keyword evidence="6 8" id="KW-0368">Histidine biosynthesis</keyword>
<evidence type="ECO:0000256" key="2">
    <source>
        <dbReference type="ARBA" id="ARBA00009152"/>
    </source>
</evidence>
<dbReference type="EMBL" id="JAGHQM010000574">
    <property type="protein sequence ID" value="KAH0559543.1"/>
    <property type="molecule type" value="Genomic_DNA"/>
</dbReference>
<protein>
    <recommendedName>
        <fullName evidence="3 8">Histidinol-phosphatase</fullName>
        <shortName evidence="8">HolPase</shortName>
        <ecNumber evidence="3 8">3.1.3.15</ecNumber>
    </recommendedName>
</protein>
<dbReference type="EC" id="3.1.3.15" evidence="3 8"/>
<comment type="pathway">
    <text evidence="1 8">Amino-acid biosynthesis; L-histidine biosynthesis; L-histidine from 5-phospho-alpha-D-ribose 1-diphosphate: step 8/9.</text>
</comment>
<feature type="domain" description="PHP" evidence="9">
    <location>
        <begin position="5"/>
        <end position="224"/>
    </location>
</feature>
<dbReference type="InterPro" id="IPR016195">
    <property type="entry name" value="Pol/histidinol_Pase-like"/>
</dbReference>
<keyword evidence="4 8" id="KW-0028">Amino-acid biosynthesis</keyword>
<comment type="caution">
    <text evidence="10">The sequence shown here is derived from an EMBL/GenBank/DDBJ whole genome shotgun (WGS) entry which is preliminary data.</text>
</comment>
<dbReference type="AlphaFoldDB" id="A0A9P8RPY2"/>
<organism evidence="10 11">
    <name type="scientific">Trichoglossum hirsutum</name>
    <dbReference type="NCBI Taxonomy" id="265104"/>
    <lineage>
        <taxon>Eukaryota</taxon>
        <taxon>Fungi</taxon>
        <taxon>Dikarya</taxon>
        <taxon>Ascomycota</taxon>
        <taxon>Pezizomycotina</taxon>
        <taxon>Geoglossomycetes</taxon>
        <taxon>Geoglossales</taxon>
        <taxon>Geoglossaceae</taxon>
        <taxon>Trichoglossum</taxon>
    </lineage>
</organism>
<dbReference type="CDD" id="cd12110">
    <property type="entry name" value="PHP_HisPPase_Hisj_like"/>
    <property type="match status" value="1"/>
</dbReference>
<sequence>MPFSHHSHSGQFCGHARNTLEEMVRTAISRKFRVFALTEHMPRNRYCDLYPEESLMGCVDDQIEANQTPADLYKNFAAYHKEATRLKQAYESEITILIGFECDYIRPSSTAAIEDLLSHYRCDLFVGSVHHVHAIPVDYDRPLYEKARKAAGGTDELLFQDYFDIQFDMLRALKPPVVGHFDLIRLKSDDPNCNFQQWKGVWERILRNLAFIQSYGGLMELNSASLRKGLSQPYPNAEISKAFLEKGGRFTLSDDSHSVDEVMLNYDRVLRFVKDVGISTLHFLERGEASSDSRFPNVAVSVIPTSEWEQSTSPPVPKRMSLRCSLESELNDQGESVMASDIEKRQLLDTLHVLQMTG</sequence>